<dbReference type="SUPFAM" id="SSF52833">
    <property type="entry name" value="Thioredoxin-like"/>
    <property type="match status" value="1"/>
</dbReference>
<evidence type="ECO:0000259" key="2">
    <source>
        <dbReference type="Pfam" id="PF00754"/>
    </source>
</evidence>
<dbReference type="InterPro" id="IPR036249">
    <property type="entry name" value="Thioredoxin-like_sf"/>
</dbReference>
<evidence type="ECO:0000313" key="4">
    <source>
        <dbReference type="Proteomes" id="UP000654075"/>
    </source>
</evidence>
<dbReference type="SUPFAM" id="SSF49785">
    <property type="entry name" value="Galactose-binding domain-like"/>
    <property type="match status" value="1"/>
</dbReference>
<dbReference type="PROSITE" id="PS00194">
    <property type="entry name" value="THIOREDOXIN_1"/>
    <property type="match status" value="1"/>
</dbReference>
<dbReference type="Proteomes" id="UP000654075">
    <property type="component" value="Unassembled WGS sequence"/>
</dbReference>
<dbReference type="EMBL" id="CAJNNV010001007">
    <property type="protein sequence ID" value="CAE8584092.1"/>
    <property type="molecule type" value="Genomic_DNA"/>
</dbReference>
<dbReference type="PANTHER" id="PTHR24133">
    <property type="entry name" value="ANKYRIN DOMAIN-CONTAINING"/>
    <property type="match status" value="1"/>
</dbReference>
<dbReference type="InterPro" id="IPR002110">
    <property type="entry name" value="Ankyrin_rpt"/>
</dbReference>
<dbReference type="InterPro" id="IPR017937">
    <property type="entry name" value="Thioredoxin_CS"/>
</dbReference>
<proteinExistence type="predicted"/>
<gene>
    <name evidence="3" type="ORF">PGLA1383_LOCUS3030</name>
</gene>
<dbReference type="SUPFAM" id="SSF48403">
    <property type="entry name" value="Ankyrin repeat"/>
    <property type="match status" value="1"/>
</dbReference>
<reference evidence="3" key="1">
    <citation type="submission" date="2021-02" db="EMBL/GenBank/DDBJ databases">
        <authorList>
            <person name="Dougan E. K."/>
            <person name="Rhodes N."/>
            <person name="Thang M."/>
            <person name="Chan C."/>
        </authorList>
    </citation>
    <scope>NUCLEOTIDE SEQUENCE</scope>
</reference>
<dbReference type="Gene3D" id="1.25.40.20">
    <property type="entry name" value="Ankyrin repeat-containing domain"/>
    <property type="match status" value="1"/>
</dbReference>
<dbReference type="CDD" id="cd02961">
    <property type="entry name" value="PDI_a_family"/>
    <property type="match status" value="1"/>
</dbReference>
<sequence>MLEGQLEKKTGSGSLTGFWWSLDANEVSGTWSATRMDPSSLERLIEPKMGGEEPYVTKITQGCRLTADGLNNKGKPMCPQKHPLVSVKGLDDDEEEGSPECSRCSREFHGTHWHCSRCDIYVCTRCEKGCANAEMFGDERQPMEVAVLDHFKILKGKVYFEMTVQKVGEGGLVGLVWSKPDDNYIPGEDLGTWASSSTGIRRHSGADAGKGPAWKDNAVIGFAVDREAGTVLMATLDLPIFQPVLQLTPEQMPQEGSEQNLLLVFSPGEKGALVVNAGQMPFQLKAPTEQGFRPLAEIVDLRTQWRVTLPDNVETWPVYLQPSRQADGTTSLGPKDSFEELEKLVDAAGVHWVRHSRGWSPVSLEALGRACDGLAALPSIIDALEKRGDPNGFRFFRFLVTKARGGDTVNGVSIGQLLLRKDGLELDLSSATAQNPEGACSDGEGPEKAIDGRTSTKWCTSLLTPLVVALAKPALIDSFSFRTAHDGEQLDPVEWRLEASTDSHNWKVLHSQEKASYHTPRRRSAQTSWFDVSGGKGSSDGARKKLIGWTSGARVKAGTWHAVTLAVDLPRSSLTVWLDGEVALEIIDASNPMLRCEGPLSLDPEEGLCLFGRKPLLKKEWGWMLGAQLRRLQLQTQSPHIFNVWAQQMPMGVWICRAPGTCKTQSLFTRNAASADKCWRCKSARLKSGYRPPGDIDPRHPGITVFTVDSFEELLERKKCVFLVLTADWCGACQNMKSGWYALANLLRKSEQVTVGIMNIDENQADRKYFPENHIPVIKLLTKPIISESENTESKPSDRATCIAFEGRNSLPDWLQFLHAHTGLVLEDVLSSNYESYSKEFGVEQMLTTMANAARQMLRDSQGAGRGVVSGKLSARDGSAQSWRRLCDFLYQYCLDPLATDDKKASTSATSEDENELWITLLLRRLREASEAALKAGQPREPLAFLRREVFLQGARPEAFDAVLLGFGDEGQDAELEAGEDFASVPRPTNAKKWSQRWSAVAQQKASARAEPMALPMLQRSWSKVKAALDTQSSARLQLLRDLLLRGLDLDFRLLGDEQPSVLWLAAANDDVEVLRFCLASGADPHREAGGVLPVEAAASSGATQSLSLLLRSGVVVGRAVHFAAAASQLGALRALVSFKADSRLQVNGLSALAIAAALGHDEAAKLLLTQTWGQELPVSPAACQALGLLEGSGALQLAALCGRELTCELLQLRGFRSAADLRTLGSTGAQERVRSVLEPQRWLLLRSLADNTLPNKAPGSSSQMAGAFATGLASSFRTDSGPQDAAQRAVVVAGVGLLRPRILAALLDDAEALALLGAQGAADPLAPSPTPLMWAQWAGAQASSRQLLDAGQTLSNADLEGLRRLGRARRLSQDSKVAAAAGPSASAQLLEPGNWEQLPKAAQLLASTGPAVRIRSLRQRMTFGGAINPDSLLGSAGVASSVPPAPIALNRLSSETDGEAEGAEEAAIAQEAAAVVLLQQLGAERASWIRFLVQREIARGEGRASMAPAQLCALQAVANFADVHAECHTFMPVLRAALMALPACSGPCYRSLVLSDASAETLSRYKPGSMVRWALGTAATRDFGAAMDALASHAELGSLTDSAPRKGILFKVRRTLSARQISEESREVLFLGGSLRVVGLFALAGPLLAAERQLAAASCSAATALERLGP</sequence>
<dbReference type="OrthoDB" id="4084751at2759"/>
<dbReference type="InterPro" id="IPR043136">
    <property type="entry name" value="B30.2/SPRY_sf"/>
</dbReference>
<dbReference type="InterPro" id="IPR052391">
    <property type="entry name" value="E3_Ligase-Neurotoxin"/>
</dbReference>
<dbReference type="Gene3D" id="2.60.120.260">
    <property type="entry name" value="Galactose-binding domain-like"/>
    <property type="match status" value="1"/>
</dbReference>
<dbReference type="InterPro" id="IPR036770">
    <property type="entry name" value="Ankyrin_rpt-contain_sf"/>
</dbReference>
<dbReference type="InterPro" id="IPR008979">
    <property type="entry name" value="Galactose-bd-like_sf"/>
</dbReference>
<dbReference type="Pfam" id="PF00085">
    <property type="entry name" value="Thioredoxin"/>
    <property type="match status" value="1"/>
</dbReference>
<accession>A0A813DDS4</accession>
<feature type="domain" description="Thioredoxin" evidence="1">
    <location>
        <begin position="704"/>
        <end position="783"/>
    </location>
</feature>
<dbReference type="Gene3D" id="2.60.120.920">
    <property type="match status" value="1"/>
</dbReference>
<evidence type="ECO:0000313" key="3">
    <source>
        <dbReference type="EMBL" id="CAE8584092.1"/>
    </source>
</evidence>
<name>A0A813DDS4_POLGL</name>
<evidence type="ECO:0000259" key="1">
    <source>
        <dbReference type="Pfam" id="PF00085"/>
    </source>
</evidence>
<feature type="non-terminal residue" evidence="3">
    <location>
        <position position="1"/>
    </location>
</feature>
<protein>
    <submittedName>
        <fullName evidence="3">Uncharacterized protein</fullName>
    </submittedName>
</protein>
<comment type="caution">
    <text evidence="3">The sequence shown here is derived from an EMBL/GenBank/DDBJ whole genome shotgun (WGS) entry which is preliminary data.</text>
</comment>
<dbReference type="Pfam" id="PF00754">
    <property type="entry name" value="F5_F8_type_C"/>
    <property type="match status" value="1"/>
</dbReference>
<dbReference type="Gene3D" id="3.40.30.10">
    <property type="entry name" value="Glutaredoxin"/>
    <property type="match status" value="1"/>
</dbReference>
<dbReference type="SMART" id="SM00248">
    <property type="entry name" value="ANK"/>
    <property type="match status" value="4"/>
</dbReference>
<dbReference type="PANTHER" id="PTHR24133:SF40">
    <property type="entry name" value="ANKYRIN REPEAT DOMAIN 44"/>
    <property type="match status" value="1"/>
</dbReference>
<organism evidence="3 4">
    <name type="scientific">Polarella glacialis</name>
    <name type="common">Dinoflagellate</name>
    <dbReference type="NCBI Taxonomy" id="89957"/>
    <lineage>
        <taxon>Eukaryota</taxon>
        <taxon>Sar</taxon>
        <taxon>Alveolata</taxon>
        <taxon>Dinophyceae</taxon>
        <taxon>Suessiales</taxon>
        <taxon>Suessiaceae</taxon>
        <taxon>Polarella</taxon>
    </lineage>
</organism>
<feature type="domain" description="F5/8 type C" evidence="2">
    <location>
        <begin position="436"/>
        <end position="528"/>
    </location>
</feature>
<dbReference type="InterPro" id="IPR000421">
    <property type="entry name" value="FA58C"/>
</dbReference>
<dbReference type="InterPro" id="IPR013766">
    <property type="entry name" value="Thioredoxin_domain"/>
</dbReference>
<keyword evidence="4" id="KW-1185">Reference proteome</keyword>